<reference evidence="3" key="1">
    <citation type="submission" date="2020-03" db="EMBL/GenBank/DDBJ databases">
        <authorList>
            <person name="Weist P."/>
        </authorList>
    </citation>
    <scope>NUCLEOTIDE SEQUENCE</scope>
</reference>
<dbReference type="PROSITE" id="PS51029">
    <property type="entry name" value="MADF"/>
    <property type="match status" value="1"/>
</dbReference>
<feature type="domain" description="MADF" evidence="2">
    <location>
        <begin position="25"/>
        <end position="114"/>
    </location>
</feature>
<dbReference type="GO" id="GO:0005667">
    <property type="term" value="C:transcription regulator complex"/>
    <property type="evidence" value="ECO:0007669"/>
    <property type="project" value="TreeGrafter"/>
</dbReference>
<dbReference type="EMBL" id="CADEAL010004233">
    <property type="protein sequence ID" value="CAB1454945.1"/>
    <property type="molecule type" value="Genomic_DNA"/>
</dbReference>
<evidence type="ECO:0000256" key="1">
    <source>
        <dbReference type="SAM" id="MobiDB-lite"/>
    </source>
</evidence>
<name>A0A9N7VVG1_PLEPL</name>
<feature type="compositionally biased region" description="Polar residues" evidence="1">
    <location>
        <begin position="270"/>
        <end position="282"/>
    </location>
</feature>
<dbReference type="InterPro" id="IPR006578">
    <property type="entry name" value="MADF-dom"/>
</dbReference>
<comment type="caution">
    <text evidence="3">The sequence shown here is derived from an EMBL/GenBank/DDBJ whole genome shotgun (WGS) entry which is preliminary data.</text>
</comment>
<protein>
    <recommendedName>
        <fullName evidence="2">MADF domain-containing protein</fullName>
    </recommendedName>
</protein>
<evidence type="ECO:0000313" key="3">
    <source>
        <dbReference type="EMBL" id="CAB1454945.1"/>
    </source>
</evidence>
<dbReference type="GO" id="GO:0005634">
    <property type="term" value="C:nucleus"/>
    <property type="evidence" value="ECO:0007669"/>
    <property type="project" value="TreeGrafter"/>
</dbReference>
<dbReference type="Proteomes" id="UP001153269">
    <property type="component" value="Unassembled WGS sequence"/>
</dbReference>
<dbReference type="InterPro" id="IPR039353">
    <property type="entry name" value="TF_Adf1"/>
</dbReference>
<organism evidence="3 4">
    <name type="scientific">Pleuronectes platessa</name>
    <name type="common">European plaice</name>
    <dbReference type="NCBI Taxonomy" id="8262"/>
    <lineage>
        <taxon>Eukaryota</taxon>
        <taxon>Metazoa</taxon>
        <taxon>Chordata</taxon>
        <taxon>Craniata</taxon>
        <taxon>Vertebrata</taxon>
        <taxon>Euteleostomi</taxon>
        <taxon>Actinopterygii</taxon>
        <taxon>Neopterygii</taxon>
        <taxon>Teleostei</taxon>
        <taxon>Neoteleostei</taxon>
        <taxon>Acanthomorphata</taxon>
        <taxon>Carangaria</taxon>
        <taxon>Pleuronectiformes</taxon>
        <taxon>Pleuronectoidei</taxon>
        <taxon>Pleuronectidae</taxon>
        <taxon>Pleuronectes</taxon>
    </lineage>
</organism>
<keyword evidence="4" id="KW-1185">Reference proteome</keyword>
<feature type="region of interest" description="Disordered" evidence="1">
    <location>
        <begin position="132"/>
        <end position="192"/>
    </location>
</feature>
<feature type="region of interest" description="Disordered" evidence="1">
    <location>
        <begin position="255"/>
        <end position="282"/>
    </location>
</feature>
<dbReference type="GO" id="GO:0006357">
    <property type="term" value="P:regulation of transcription by RNA polymerase II"/>
    <property type="evidence" value="ECO:0007669"/>
    <property type="project" value="TreeGrafter"/>
</dbReference>
<dbReference type="Pfam" id="PF10545">
    <property type="entry name" value="MADF_DNA_bdg"/>
    <property type="match status" value="1"/>
</dbReference>
<sequence length="282" mass="32255">MADRTGSYATRKGHRAIWGQETEHSLIEIWQEHQCLFDVSSSQYHNRVEKEKAWREIAKCLQQPVQEVKTRATSLRTQYSRLIKPKPNRGEIKPLTPRQQWLLRAMDFIKPYIVHRPCETSVDVSLCELDDSEEQDDHSDSFESALLSRPETPETLMPRVLRSASSCELSDEGASPTREPAQSAPRGVKRKARTEDIELQKLLVLKQMAAKVDADHADGFTTFGNQVASELRLINDPANLTRLKRRIVNLIYDAQDSERQQPPAAHKYKQNTMPTPLLQSKS</sequence>
<dbReference type="SMART" id="SM00595">
    <property type="entry name" value="MADF"/>
    <property type="match status" value="1"/>
</dbReference>
<dbReference type="PANTHER" id="PTHR12243:SF69">
    <property type="entry name" value="SI:CH73-59F11.3"/>
    <property type="match status" value="1"/>
</dbReference>
<evidence type="ECO:0000313" key="4">
    <source>
        <dbReference type="Proteomes" id="UP001153269"/>
    </source>
</evidence>
<evidence type="ECO:0000259" key="2">
    <source>
        <dbReference type="PROSITE" id="PS51029"/>
    </source>
</evidence>
<gene>
    <name evidence="3" type="ORF">PLEPLA_LOCUS42712</name>
</gene>
<dbReference type="PANTHER" id="PTHR12243">
    <property type="entry name" value="MADF DOMAIN TRANSCRIPTION FACTOR"/>
    <property type="match status" value="1"/>
</dbReference>
<proteinExistence type="predicted"/>
<accession>A0A9N7VVG1</accession>
<dbReference type="AlphaFoldDB" id="A0A9N7VVG1"/>